<dbReference type="PANTHER" id="PTHR22796:SF1">
    <property type="entry name" value="VWFA DOMAIN-CONTAINING PROTEIN"/>
    <property type="match status" value="1"/>
</dbReference>
<evidence type="ECO:0000256" key="1">
    <source>
        <dbReference type="SAM" id="MobiDB-lite"/>
    </source>
</evidence>
<reference evidence="2 3" key="1">
    <citation type="journal article" date="2006" name="Science">
        <title>Phytophthora genome sequences uncover evolutionary origins and mechanisms of pathogenesis.</title>
        <authorList>
            <person name="Tyler B.M."/>
            <person name="Tripathy S."/>
            <person name="Zhang X."/>
            <person name="Dehal P."/>
            <person name="Jiang R.H."/>
            <person name="Aerts A."/>
            <person name="Arredondo F.D."/>
            <person name="Baxter L."/>
            <person name="Bensasson D."/>
            <person name="Beynon J.L."/>
            <person name="Chapman J."/>
            <person name="Damasceno C.M."/>
            <person name="Dorrance A.E."/>
            <person name="Dou D."/>
            <person name="Dickerman A.W."/>
            <person name="Dubchak I.L."/>
            <person name="Garbelotto M."/>
            <person name="Gijzen M."/>
            <person name="Gordon S.G."/>
            <person name="Govers F."/>
            <person name="Grunwald N.J."/>
            <person name="Huang W."/>
            <person name="Ivors K.L."/>
            <person name="Jones R.W."/>
            <person name="Kamoun S."/>
            <person name="Krampis K."/>
            <person name="Lamour K.H."/>
            <person name="Lee M.K."/>
            <person name="McDonald W.H."/>
            <person name="Medina M."/>
            <person name="Meijer H.J."/>
            <person name="Nordberg E.K."/>
            <person name="Maclean D.J."/>
            <person name="Ospina-Giraldo M.D."/>
            <person name="Morris P.F."/>
            <person name="Phuntumart V."/>
            <person name="Putnam N.H."/>
            <person name="Rash S."/>
            <person name="Rose J.K."/>
            <person name="Sakihama Y."/>
            <person name="Salamov A.A."/>
            <person name="Savidor A."/>
            <person name="Scheuring C.F."/>
            <person name="Smith B.M."/>
            <person name="Sobral B.W."/>
            <person name="Terry A."/>
            <person name="Torto-Alalibo T.A."/>
            <person name="Win J."/>
            <person name="Xu Z."/>
            <person name="Zhang H."/>
            <person name="Grigoriev I.V."/>
            <person name="Rokhsar D.S."/>
            <person name="Boore J.L."/>
        </authorList>
    </citation>
    <scope>NUCLEOTIDE SEQUENCE [LARGE SCALE GENOMIC DNA]</scope>
    <source>
        <strain evidence="2 3">P6497</strain>
    </source>
</reference>
<proteinExistence type="predicted"/>
<name>G5AAT4_PHYSP</name>
<dbReference type="RefSeq" id="XP_009537279.1">
    <property type="nucleotide sequence ID" value="XM_009538984.1"/>
</dbReference>
<dbReference type="GeneID" id="20647964"/>
<protein>
    <recommendedName>
        <fullName evidence="4">VLIG-type G domain-containing protein</fullName>
    </recommendedName>
</protein>
<evidence type="ECO:0008006" key="4">
    <source>
        <dbReference type="Google" id="ProtNLM"/>
    </source>
</evidence>
<feature type="compositionally biased region" description="Low complexity" evidence="1">
    <location>
        <begin position="940"/>
        <end position="951"/>
    </location>
</feature>
<accession>G5AAT4</accession>
<dbReference type="SUPFAM" id="SSF52540">
    <property type="entry name" value="P-loop containing nucleoside triphosphate hydrolases"/>
    <property type="match status" value="1"/>
</dbReference>
<keyword evidence="3" id="KW-1185">Reference proteome</keyword>
<feature type="region of interest" description="Disordered" evidence="1">
    <location>
        <begin position="925"/>
        <end position="951"/>
    </location>
</feature>
<dbReference type="Proteomes" id="UP000002640">
    <property type="component" value="Unassembled WGS sequence"/>
</dbReference>
<organism evidence="2 3">
    <name type="scientific">Phytophthora sojae (strain P6497)</name>
    <name type="common">Soybean stem and root rot agent</name>
    <name type="synonym">Phytophthora megasperma f. sp. glycines</name>
    <dbReference type="NCBI Taxonomy" id="1094619"/>
    <lineage>
        <taxon>Eukaryota</taxon>
        <taxon>Sar</taxon>
        <taxon>Stramenopiles</taxon>
        <taxon>Oomycota</taxon>
        <taxon>Peronosporomycetes</taxon>
        <taxon>Peronosporales</taxon>
        <taxon>Peronosporaceae</taxon>
        <taxon>Phytophthora</taxon>
    </lineage>
</organism>
<dbReference type="InParanoid" id="G5AAT4"/>
<evidence type="ECO:0000313" key="2">
    <source>
        <dbReference type="EMBL" id="EGZ07713.1"/>
    </source>
</evidence>
<dbReference type="EMBL" id="JH159162">
    <property type="protein sequence ID" value="EGZ07713.1"/>
    <property type="molecule type" value="Genomic_DNA"/>
</dbReference>
<dbReference type="Gene3D" id="3.40.50.300">
    <property type="entry name" value="P-loop containing nucleotide triphosphate hydrolases"/>
    <property type="match status" value="1"/>
</dbReference>
<gene>
    <name evidence="2" type="ORF">PHYSODRAFT_340768</name>
</gene>
<dbReference type="PANTHER" id="PTHR22796">
    <property type="entry name" value="URG4-RELATED"/>
    <property type="match status" value="1"/>
</dbReference>
<sequence>MQHELTERRFYVREVVTVTGTPEPHERPVHRQAKRTRVHVKTLSHDLYEHVADLPQEGYQHPAHDVGAHTVEDRNLKVENVLIHLLWPVLLAGNTMKWIHARLNLPQALIRDLPSGSKMSRKRALYCAVGSDTLFHLLRLKHELQNGAKVSKAVVNQVDVLRLCRALGMAVSDEGNRVAMRNFEFGQFRPSSYDADFARFIREKLAAAGSRTDEEDNAPPEVEIGCLFGRQSGVRAELTRMELWDSDCVSSLTEQGVYCIEKGGADGDHRKFVAFAWLNASLFDPDSIRDTPAYELRFLMALSPHVSCCLSRDDFLRVKSEVDAASSSTTMQWNSCSVAFRVQKQEKQSDSVRCAKPTKAVIPSADPIKSVEFIGGVFPAVAVESATPLTTDWTTFSKAMSMDDFVDGVMELCSCYTLELPLEPLRAALARDCLLDKFNCYPDDGLAALRKSLEEELVQAKERIDRAVSQELNRVMTQNTDVLFAARTPANASKMDKARTQYKDLLQTLNDHGVLAGLEDETRTALRMAERMQANMKALHDAYVNNSSRHEAILNEIMNGTPVEAANNSSQEGWLKALARGFVRRIFSGNEQWSEEVEKEPTKVVRVYQINSGSPVQMSLMGTIEFEAGVELRTLATVKTNQLVAVVVKDDKTIVRRILFPIDLDAVDKLAADQFDVRTFPKACCLCFIRASDRHVVFTFGAADQRLGTASFYRLNESFTTIQGTRGNIDMDATFGLTAPVVDVLLTERLLCALDAQGGFQSYDSCTRQISNKVQLGGRSDTKNWVGGLLCLNWVGGLLCSQLLAVDSISREDHRKLPSAVVDGVSPKGSVSVGCMGDVLYVVDAGVRALFASELSVTKFPVRSLIDSAMSPDASCAVQVRLVFAEDGQEEPFVGDAAPVCKAYFNNLMRDLRHLNKPLAGPRISLLQDGEDNTKHASRSDNASESSDSATTEASEIAQSIRFGLLSPLLESWGGRCVVVTSMEKQSTGKSYFLNHLTGTTFAISGARCTDGAWMSLRFLSADTLLVVLDFEGLGSFERSEQEDFFLSALNASVSMFTIFRMESRFDKDIDGLFSRFQKGVQLIKNDSRLFRGLLFMSVKDVNMNDHQSVVDELAIKLNSIFESSREHNFLTEMYAGQVEINCTPPNCTLEYFQSMENDAAKGLLEIIAPNGSAAGGFSTGKAFLDCLRIVLAKISILDWTSMDKSTQNLVVSDVKQKLPGIIRTGCHVPQTLVADPTISLQLKEAVLQVGSQKKLCVSLEEVCQAYPGYATKWKALNRVAALDGIGDEAIDFGFDVTAIEDRGLKVVQRILVALFQKFLGLGFKEKDSSRVTTEDQRHFDDFVAFVLRRRKMKVSRWLRGALGDSLSETRAKLEQRFADRLIQHHCGTNHKCRGRCEYAECRDGSESNAPPSSRSAGHEGKCECEKGEHTCERVPNSPSTAATIVARYKSTLVALSAPLILATQLVYSTFSAAMSSANTRDSSAWPWKWFFSPHTFLHAFMKALN</sequence>
<evidence type="ECO:0000313" key="3">
    <source>
        <dbReference type="Proteomes" id="UP000002640"/>
    </source>
</evidence>
<dbReference type="KEGG" id="psoj:PHYSODRAFT_340768"/>
<dbReference type="InterPro" id="IPR027417">
    <property type="entry name" value="P-loop_NTPase"/>
</dbReference>